<organism evidence="2 3">
    <name type="scientific">Coprobacter fastidiosus</name>
    <dbReference type="NCBI Taxonomy" id="1099853"/>
    <lineage>
        <taxon>Bacteria</taxon>
        <taxon>Pseudomonadati</taxon>
        <taxon>Bacteroidota</taxon>
        <taxon>Bacteroidia</taxon>
        <taxon>Bacteroidales</taxon>
        <taxon>Barnesiellaceae</taxon>
        <taxon>Coprobacter</taxon>
    </lineage>
</organism>
<gene>
    <name evidence="2" type="ORF">DDY73_02200</name>
</gene>
<dbReference type="Proteomes" id="UP000262954">
    <property type="component" value="Unassembled WGS sequence"/>
</dbReference>
<feature type="transmembrane region" description="Helical" evidence="1">
    <location>
        <begin position="44"/>
        <end position="63"/>
    </location>
</feature>
<keyword evidence="1" id="KW-1133">Transmembrane helix</keyword>
<keyword evidence="2" id="KW-0808">Transferase</keyword>
<evidence type="ECO:0000256" key="1">
    <source>
        <dbReference type="SAM" id="Phobius"/>
    </source>
</evidence>
<dbReference type="InterPro" id="IPR000462">
    <property type="entry name" value="CDP-OH_P_trans"/>
</dbReference>
<dbReference type="GO" id="GO:0016780">
    <property type="term" value="F:phosphotransferase activity, for other substituted phosphate groups"/>
    <property type="evidence" value="ECO:0007669"/>
    <property type="project" value="InterPro"/>
</dbReference>
<keyword evidence="1" id="KW-0812">Transmembrane</keyword>
<dbReference type="GO" id="GO:0016020">
    <property type="term" value="C:membrane"/>
    <property type="evidence" value="ECO:0007669"/>
    <property type="project" value="InterPro"/>
</dbReference>
<comment type="caution">
    <text evidence="2">The sequence shown here is derived from an EMBL/GenBank/DDBJ whole genome shotgun (WGS) entry which is preliminary data.</text>
</comment>
<dbReference type="AlphaFoldDB" id="A0A316R4G6"/>
<dbReference type="EMBL" id="DNWC01000033">
    <property type="protein sequence ID" value="HBJ07794.1"/>
    <property type="molecule type" value="Genomic_DNA"/>
</dbReference>
<evidence type="ECO:0000313" key="2">
    <source>
        <dbReference type="EMBL" id="HBJ07794.1"/>
    </source>
</evidence>
<reference evidence="2 3" key="1">
    <citation type="journal article" date="2018" name="Nat. Biotechnol.">
        <title>A standardized bacterial taxonomy based on genome phylogeny substantially revises the tree of life.</title>
        <authorList>
            <person name="Parks D.H."/>
            <person name="Chuvochina M."/>
            <person name="Waite D.W."/>
            <person name="Rinke C."/>
            <person name="Skarshewski A."/>
            <person name="Chaumeil P.A."/>
            <person name="Hugenholtz P."/>
        </authorList>
    </citation>
    <scope>NUCLEOTIDE SEQUENCE [LARGE SCALE GENOMIC DNA]</scope>
    <source>
        <strain evidence="2">UBA11482</strain>
    </source>
</reference>
<dbReference type="Pfam" id="PF01066">
    <property type="entry name" value="CDP-OH_P_transf"/>
    <property type="match status" value="1"/>
</dbReference>
<proteinExistence type="predicted"/>
<protein>
    <submittedName>
        <fullName evidence="2">CDP-alcohol phosphatidyltransferase</fullName>
    </submittedName>
</protein>
<dbReference type="InterPro" id="IPR043130">
    <property type="entry name" value="CDP-OH_PTrfase_TM_dom"/>
</dbReference>
<accession>A0A316R4G6</accession>
<sequence length="305" mass="36753">MKQNRHQNIMFEAALKPIDTDPVDLLFFRPVGYRCALFFHKLGLLPNTITVVSILLGISSGFFLYFEDIWYNIIGILLLFCTHLLDCTDGQLARMIGRYSRLGRILDHLSGCAWSVSVYMALCLRLMNSGWDFSVFFLALITGYFHFRQASAIDYYRNFYYLFSRKELVCEFEYKTQLHLKYKRLSWKADFYRKFFFSFYLQYMVYQERFTPDMQELRRLLKKRFGNDIPDWLRIQFEEKSLPLMMYSGMLSFNIRIITLFIAVLFDALWIYFLFELTILNAILFYLIYRHEKVCRYFIGKLNRI</sequence>
<dbReference type="Gene3D" id="1.20.120.1760">
    <property type="match status" value="1"/>
</dbReference>
<feature type="transmembrane region" description="Helical" evidence="1">
    <location>
        <begin position="133"/>
        <end position="156"/>
    </location>
</feature>
<name>A0A316R4G6_9BACT</name>
<feature type="transmembrane region" description="Helical" evidence="1">
    <location>
        <begin position="244"/>
        <end position="264"/>
    </location>
</feature>
<feature type="transmembrane region" description="Helical" evidence="1">
    <location>
        <begin position="270"/>
        <end position="289"/>
    </location>
</feature>
<dbReference type="GO" id="GO:0008654">
    <property type="term" value="P:phospholipid biosynthetic process"/>
    <property type="evidence" value="ECO:0007669"/>
    <property type="project" value="InterPro"/>
</dbReference>
<keyword evidence="1" id="KW-0472">Membrane</keyword>
<evidence type="ECO:0000313" key="3">
    <source>
        <dbReference type="Proteomes" id="UP000262954"/>
    </source>
</evidence>